<keyword evidence="6" id="KW-0333">Golgi apparatus</keyword>
<evidence type="ECO:0000256" key="9">
    <source>
        <dbReference type="PIRSR" id="PIRSR607583-1"/>
    </source>
</evidence>
<evidence type="ECO:0000256" key="8">
    <source>
        <dbReference type="ARBA" id="ARBA00023288"/>
    </source>
</evidence>
<protein>
    <submittedName>
        <fullName evidence="11">Golgi reassembly-stacking protein 2 like protein</fullName>
    </submittedName>
</protein>
<reference evidence="11" key="2">
    <citation type="submission" date="2020-06" db="EMBL/GenBank/DDBJ databases">
        <authorList>
            <person name="Sheffer M."/>
        </authorList>
    </citation>
    <scope>NUCLEOTIDE SEQUENCE</scope>
</reference>
<organism evidence="11 12">
    <name type="scientific">Argiope bruennichi</name>
    <name type="common">Wasp spider</name>
    <name type="synonym">Aranea bruennichi</name>
    <dbReference type="NCBI Taxonomy" id="94029"/>
    <lineage>
        <taxon>Eukaryota</taxon>
        <taxon>Metazoa</taxon>
        <taxon>Ecdysozoa</taxon>
        <taxon>Arthropoda</taxon>
        <taxon>Chelicerata</taxon>
        <taxon>Arachnida</taxon>
        <taxon>Araneae</taxon>
        <taxon>Araneomorphae</taxon>
        <taxon>Entelegynae</taxon>
        <taxon>Araneoidea</taxon>
        <taxon>Araneidae</taxon>
        <taxon>Argiope</taxon>
    </lineage>
</organism>
<evidence type="ECO:0000256" key="7">
    <source>
        <dbReference type="ARBA" id="ARBA00023136"/>
    </source>
</evidence>
<feature type="domain" description="PDZ GRASP-type" evidence="10">
    <location>
        <begin position="388"/>
        <end position="476"/>
    </location>
</feature>
<dbReference type="GO" id="GO:0000139">
    <property type="term" value="C:Golgi membrane"/>
    <property type="evidence" value="ECO:0007669"/>
    <property type="project" value="UniProtKB-SubCell"/>
</dbReference>
<evidence type="ECO:0000313" key="12">
    <source>
        <dbReference type="Proteomes" id="UP000807504"/>
    </source>
</evidence>
<dbReference type="PROSITE" id="PS51865">
    <property type="entry name" value="PDZ_GRASP"/>
    <property type="match status" value="2"/>
</dbReference>
<feature type="binding site" evidence="9">
    <location>
        <position position="380"/>
    </location>
    <ligand>
        <name>Zn(2+)</name>
        <dbReference type="ChEBI" id="CHEBI:29105"/>
    </ligand>
</feature>
<keyword evidence="4" id="KW-0519">Myristate</keyword>
<reference evidence="11" key="1">
    <citation type="journal article" date="2020" name="bioRxiv">
        <title>Chromosome-level reference genome of the European wasp spider Argiope bruennichi: a resource for studies on range expansion and evolutionary adaptation.</title>
        <authorList>
            <person name="Sheffer M.M."/>
            <person name="Hoppe A."/>
            <person name="Krehenwinkel H."/>
            <person name="Uhl G."/>
            <person name="Kuss A.W."/>
            <person name="Jensen L."/>
            <person name="Jensen C."/>
            <person name="Gillespie R.G."/>
            <person name="Hoff K.J."/>
            <person name="Prost S."/>
        </authorList>
    </citation>
    <scope>NUCLEOTIDE SEQUENCE</scope>
</reference>
<dbReference type="Proteomes" id="UP000807504">
    <property type="component" value="Unassembled WGS sequence"/>
</dbReference>
<dbReference type="InterPro" id="IPR024958">
    <property type="entry name" value="GRASP_PDZ"/>
</dbReference>
<gene>
    <name evidence="11" type="ORF">HNY73_017281</name>
</gene>
<dbReference type="InterPro" id="IPR007583">
    <property type="entry name" value="GRASP55_65"/>
</dbReference>
<evidence type="ECO:0000259" key="10">
    <source>
        <dbReference type="PROSITE" id="PS51865"/>
    </source>
</evidence>
<dbReference type="InterPro" id="IPR008042">
    <property type="entry name" value="Retrotrans_Pao"/>
</dbReference>
<accession>A0A8T0EMW9</accession>
<evidence type="ECO:0000256" key="4">
    <source>
        <dbReference type="ARBA" id="ARBA00022707"/>
    </source>
</evidence>
<keyword evidence="7" id="KW-0472">Membrane</keyword>
<dbReference type="InterPro" id="IPR036034">
    <property type="entry name" value="PDZ_sf"/>
</dbReference>
<feature type="binding site" evidence="9">
    <location>
        <position position="295"/>
    </location>
    <ligand>
        <name>Zn(2+)</name>
        <dbReference type="ChEBI" id="CHEBI:29105"/>
    </ligand>
</feature>
<dbReference type="AlphaFoldDB" id="A0A8T0EMW9"/>
<keyword evidence="12" id="KW-1185">Reference proteome</keyword>
<dbReference type="SUPFAM" id="SSF50156">
    <property type="entry name" value="PDZ domain-like"/>
    <property type="match status" value="2"/>
</dbReference>
<evidence type="ECO:0000256" key="6">
    <source>
        <dbReference type="ARBA" id="ARBA00023034"/>
    </source>
</evidence>
<keyword evidence="3" id="KW-0597">Phosphoprotein</keyword>
<feature type="domain" description="PDZ GRASP-type" evidence="10">
    <location>
        <begin position="292"/>
        <end position="382"/>
    </location>
</feature>
<evidence type="ECO:0000256" key="2">
    <source>
        <dbReference type="ARBA" id="ARBA00007144"/>
    </source>
</evidence>
<dbReference type="PANTHER" id="PTHR12893:SF0">
    <property type="entry name" value="GRASP65"/>
    <property type="match status" value="1"/>
</dbReference>
<comment type="caution">
    <text evidence="11">The sequence shown here is derived from an EMBL/GenBank/DDBJ whole genome shotgun (WGS) entry which is preliminary data.</text>
</comment>
<dbReference type="EMBL" id="JABXBU010002227">
    <property type="protein sequence ID" value="KAF8774764.1"/>
    <property type="molecule type" value="Genomic_DNA"/>
</dbReference>
<dbReference type="FunFam" id="2.30.42.10:FF:000026">
    <property type="entry name" value="Golgi reassembly stacking protein 2"/>
    <property type="match status" value="1"/>
</dbReference>
<dbReference type="PANTHER" id="PTHR12893">
    <property type="entry name" value="GOLGI REASSEMBLY STACKING PROTEIN GRASP"/>
    <property type="match status" value="1"/>
</dbReference>
<comment type="similarity">
    <text evidence="2">Belongs to the GORASP family.</text>
</comment>
<keyword evidence="8" id="KW-0449">Lipoprotein</keyword>
<evidence type="ECO:0000256" key="3">
    <source>
        <dbReference type="ARBA" id="ARBA00022553"/>
    </source>
</evidence>
<dbReference type="GO" id="GO:0046872">
    <property type="term" value="F:metal ion binding"/>
    <property type="evidence" value="ECO:0007669"/>
    <property type="project" value="UniProtKB-KW"/>
</dbReference>
<evidence type="ECO:0000313" key="11">
    <source>
        <dbReference type="EMBL" id="KAF8774764.1"/>
    </source>
</evidence>
<dbReference type="Gene3D" id="2.30.42.10">
    <property type="match status" value="2"/>
</dbReference>
<evidence type="ECO:0000256" key="1">
    <source>
        <dbReference type="ARBA" id="ARBA00004394"/>
    </source>
</evidence>
<dbReference type="GO" id="GO:0007030">
    <property type="term" value="P:Golgi organization"/>
    <property type="evidence" value="ECO:0007669"/>
    <property type="project" value="TreeGrafter"/>
</dbReference>
<name>A0A8T0EMW9_ARGBR</name>
<proteinExistence type="inferred from homology"/>
<dbReference type="Pfam" id="PF05380">
    <property type="entry name" value="Peptidase_A17"/>
    <property type="match status" value="1"/>
</dbReference>
<sequence length="623" mass="68994">MCPDRKTDESSNSQEATESSINFGQFNTLTNPTCSTSVFLQTLSIFDPLGISSPVTIIPKFMLQESWNLGLKWDDALPEGLSKLFWNWLKSIKNLSEVKIPRWMKLSQNEEGKKKENIWKFIPPSAPWWERLIALVKYLLKKVLSRAKPEVRRIEYDSCYCEDIVNSRPITYVSEHHDLEPITPFLRKRRENGIPDLDHLELSPEYFCKRRLYRCKLQEDLRNRFPLEYLWSAEATTKKMIKKPPISSGRSLGFCRSNQSKTSDWPLGKITEIFLPIMGSGESTLVPGGGTEGYHVLRVQDNSPGSKAGLEAFFDFIVAVGNTRLNQDNDTLKEILKANIERPLHMTVYSTKTQTVRDIEITPSNTWGGQGLLGVSIRFCSFEGVNENVWHVLEIQPHSPADLAGLHPFDDYIIGADSVLHESEDLFSLIEAHEGKALTLYVYNSVSDVCREVVITPNKNWGGEGSLGCGIGYGYLHRIPTRPMKIAVSKTPYAQLPQKNPQVDGYSSVQLNAASPPAPPQTFTSVPELNGNQSPVPGITSQQPVSNLPSAPPLEPVVVAPAAKLDNIDATLNNTAPNVQPLTTTLSLPGMPVITVSATLPTDTLANLTSASPATVTAADSHG</sequence>
<comment type="subcellular location">
    <subcellularLocation>
        <location evidence="1">Golgi apparatus membrane</location>
    </subcellularLocation>
</comment>
<keyword evidence="9" id="KW-0862">Zinc</keyword>
<evidence type="ECO:0000256" key="5">
    <source>
        <dbReference type="ARBA" id="ARBA00022737"/>
    </source>
</evidence>
<dbReference type="Pfam" id="PF04495">
    <property type="entry name" value="GRASP55_65"/>
    <property type="match status" value="1"/>
</dbReference>
<dbReference type="FunFam" id="2.30.42.10:FF:000056">
    <property type="entry name" value="Golgi reassembly-stacking protein 2 isoform 1"/>
    <property type="match status" value="1"/>
</dbReference>
<keyword evidence="5" id="KW-0677">Repeat</keyword>
<keyword evidence="9" id="KW-0479">Metal-binding</keyword>